<gene>
    <name evidence="7" type="primary">ORF191842</name>
</gene>
<accession>A0A0B7BLR4</accession>
<dbReference type="AlphaFoldDB" id="A0A0B7BLR4"/>
<keyword evidence="4 5" id="KW-0472">Membrane</keyword>
<keyword evidence="5" id="KW-0812">Transmembrane</keyword>
<dbReference type="GO" id="GO:0005125">
    <property type="term" value="F:cytokine activity"/>
    <property type="evidence" value="ECO:0007669"/>
    <property type="project" value="UniProtKB-KW"/>
</dbReference>
<dbReference type="GO" id="GO:0005615">
    <property type="term" value="C:extracellular space"/>
    <property type="evidence" value="ECO:0007669"/>
    <property type="project" value="UniProtKB-KW"/>
</dbReference>
<dbReference type="InterPro" id="IPR008983">
    <property type="entry name" value="Tumour_necrosis_fac-like_dom"/>
</dbReference>
<evidence type="ECO:0000256" key="5">
    <source>
        <dbReference type="SAM" id="Phobius"/>
    </source>
</evidence>
<name>A0A0B7BLR4_9EUPU</name>
<dbReference type="SUPFAM" id="SSF49842">
    <property type="entry name" value="TNF-like"/>
    <property type="match status" value="1"/>
</dbReference>
<organism evidence="7">
    <name type="scientific">Arion vulgaris</name>
    <dbReference type="NCBI Taxonomy" id="1028688"/>
    <lineage>
        <taxon>Eukaryota</taxon>
        <taxon>Metazoa</taxon>
        <taxon>Spiralia</taxon>
        <taxon>Lophotrochozoa</taxon>
        <taxon>Mollusca</taxon>
        <taxon>Gastropoda</taxon>
        <taxon>Heterobranchia</taxon>
        <taxon>Euthyneura</taxon>
        <taxon>Panpulmonata</taxon>
        <taxon>Eupulmonata</taxon>
        <taxon>Stylommatophora</taxon>
        <taxon>Helicina</taxon>
        <taxon>Arionoidea</taxon>
        <taxon>Arionidae</taxon>
        <taxon>Arion</taxon>
    </lineage>
</organism>
<sequence length="315" mass="35877">MALANDKSVNALVEEPNMRRQTTHRITKQRVARGLNVLSCFIVIAVVVLTIVLLNTEPNSQDMTTDDDDDRETEICVECSKLDANSRSSSQRDAPFDDILVSRMDNGVQMCCAQTVEQLSTLFELVKRKRQHRKNPTPSRDTSFRFTPVSAHLQLHPTAYEKTLKEPEFNDERNILLLDPTKMDPLLEHVNGVDVRNDSLVIKYPGLYYVYTNIQFKPVSDRPPKDFLHQNWFVYLYKIPVLRSNSYVQLSKIAHTVCDNCISDQDTSFVGGSFYLEAGERIQVCSLSLGVIQFRKDTTYLGLMMLASGSKETEL</sequence>
<dbReference type="Pfam" id="PF00229">
    <property type="entry name" value="TNF"/>
    <property type="match status" value="1"/>
</dbReference>
<dbReference type="GO" id="GO:0005164">
    <property type="term" value="F:tumor necrosis factor receptor binding"/>
    <property type="evidence" value="ECO:0007669"/>
    <property type="project" value="InterPro"/>
</dbReference>
<evidence type="ECO:0000256" key="3">
    <source>
        <dbReference type="ARBA" id="ARBA00022514"/>
    </source>
</evidence>
<keyword evidence="3" id="KW-0202">Cytokine</keyword>
<evidence type="ECO:0000256" key="1">
    <source>
        <dbReference type="ARBA" id="ARBA00004370"/>
    </source>
</evidence>
<dbReference type="PANTHER" id="PTHR11471:SF13">
    <property type="entry name" value="TNF FAMILY PROFILE DOMAIN-CONTAINING PROTEIN"/>
    <property type="match status" value="1"/>
</dbReference>
<protein>
    <recommendedName>
        <fullName evidence="6">THD domain-containing protein</fullName>
    </recommendedName>
</protein>
<keyword evidence="5" id="KW-1133">Transmembrane helix</keyword>
<dbReference type="InterPro" id="IPR006052">
    <property type="entry name" value="TNF_dom"/>
</dbReference>
<proteinExistence type="inferred from homology"/>
<evidence type="ECO:0000259" key="6">
    <source>
        <dbReference type="PROSITE" id="PS50049"/>
    </source>
</evidence>
<evidence type="ECO:0000256" key="2">
    <source>
        <dbReference type="ARBA" id="ARBA00008670"/>
    </source>
</evidence>
<dbReference type="GO" id="GO:0016020">
    <property type="term" value="C:membrane"/>
    <property type="evidence" value="ECO:0007669"/>
    <property type="project" value="UniProtKB-SubCell"/>
</dbReference>
<dbReference type="EMBL" id="HACG01046200">
    <property type="protein sequence ID" value="CEK93065.1"/>
    <property type="molecule type" value="Transcribed_RNA"/>
</dbReference>
<reference evidence="7" key="1">
    <citation type="submission" date="2014-12" db="EMBL/GenBank/DDBJ databases">
        <title>Insight into the proteome of Arion vulgaris.</title>
        <authorList>
            <person name="Aradska J."/>
            <person name="Bulat T."/>
            <person name="Smidak R."/>
            <person name="Sarate P."/>
            <person name="Gangsoo J."/>
            <person name="Sialana F."/>
            <person name="Bilban M."/>
            <person name="Lubec G."/>
        </authorList>
    </citation>
    <scope>NUCLEOTIDE SEQUENCE</scope>
    <source>
        <tissue evidence="7">Skin</tissue>
    </source>
</reference>
<dbReference type="PROSITE" id="PS50049">
    <property type="entry name" value="THD_2"/>
    <property type="match status" value="1"/>
</dbReference>
<feature type="domain" description="THD" evidence="6">
    <location>
        <begin position="149"/>
        <end position="306"/>
    </location>
</feature>
<comment type="subcellular location">
    <subcellularLocation>
        <location evidence="1">Membrane</location>
    </subcellularLocation>
</comment>
<dbReference type="PANTHER" id="PTHR11471">
    <property type="entry name" value="TUMOR NECROSIS FACTOR FAMILY MEMBER"/>
    <property type="match status" value="1"/>
</dbReference>
<dbReference type="SMART" id="SM00207">
    <property type="entry name" value="TNF"/>
    <property type="match status" value="1"/>
</dbReference>
<comment type="similarity">
    <text evidence="2">Belongs to the tumor necrosis factor family.</text>
</comment>
<evidence type="ECO:0000256" key="4">
    <source>
        <dbReference type="ARBA" id="ARBA00023136"/>
    </source>
</evidence>
<dbReference type="GO" id="GO:0006955">
    <property type="term" value="P:immune response"/>
    <property type="evidence" value="ECO:0007669"/>
    <property type="project" value="InterPro"/>
</dbReference>
<feature type="transmembrane region" description="Helical" evidence="5">
    <location>
        <begin position="35"/>
        <end position="54"/>
    </location>
</feature>
<evidence type="ECO:0000313" key="7">
    <source>
        <dbReference type="EMBL" id="CEK93065.1"/>
    </source>
</evidence>
<dbReference type="Gene3D" id="2.60.120.40">
    <property type="match status" value="1"/>
</dbReference>